<dbReference type="AlphaFoldDB" id="A0A139JT18"/>
<dbReference type="InterPro" id="IPR036942">
    <property type="entry name" value="Beta-barrel_TonB_sf"/>
</dbReference>
<dbReference type="Proteomes" id="UP000431575">
    <property type="component" value="Unassembled WGS sequence"/>
</dbReference>
<dbReference type="EMBL" id="WCUV01000010">
    <property type="protein sequence ID" value="KAB4089813.1"/>
    <property type="molecule type" value="Genomic_DNA"/>
</dbReference>
<evidence type="ECO:0000313" key="20">
    <source>
        <dbReference type="Proteomes" id="UP000095614"/>
    </source>
</evidence>
<keyword evidence="5 7" id="KW-0472">Membrane</keyword>
<dbReference type="EMBL" id="NFHS01000012">
    <property type="protein sequence ID" value="OUN52294.1"/>
    <property type="molecule type" value="Genomic_DNA"/>
</dbReference>
<dbReference type="Proteomes" id="UP001055048">
    <property type="component" value="Unassembled WGS sequence"/>
</dbReference>
<comment type="similarity">
    <text evidence="7">Belongs to the TonB-dependent receptor family.</text>
</comment>
<feature type="domain" description="TonB-dependent receptor plug" evidence="9">
    <location>
        <begin position="114"/>
        <end position="219"/>
    </location>
</feature>
<feature type="chain" id="PRO_5014530637" evidence="8">
    <location>
        <begin position="20"/>
        <end position="1016"/>
    </location>
</feature>
<dbReference type="Proteomes" id="UP001218502">
    <property type="component" value="Unassembled WGS sequence"/>
</dbReference>
<keyword evidence="6 7" id="KW-0998">Cell outer membrane</keyword>
<keyword evidence="8" id="KW-0732">Signal</keyword>
<proteinExistence type="inferred from homology"/>
<dbReference type="Gene3D" id="2.60.40.1120">
    <property type="entry name" value="Carboxypeptidase-like, regulatory domain"/>
    <property type="match status" value="1"/>
</dbReference>
<comment type="subcellular location">
    <subcellularLocation>
        <location evidence="1 7">Cell outer membrane</location>
        <topology evidence="1 7">Multi-pass membrane protein</topology>
    </subcellularLocation>
</comment>
<evidence type="ECO:0000313" key="15">
    <source>
        <dbReference type="EMBL" id="KAB4240281.1"/>
    </source>
</evidence>
<dbReference type="Gene3D" id="2.40.170.20">
    <property type="entry name" value="TonB-dependent receptor, beta-barrel domain"/>
    <property type="match status" value="1"/>
</dbReference>
<dbReference type="EMBL" id="JAQNQY010000007">
    <property type="protein sequence ID" value="MDC1752507.1"/>
    <property type="molecule type" value="Genomic_DNA"/>
</dbReference>
<evidence type="ECO:0000313" key="10">
    <source>
        <dbReference type="EMBL" id="CUO40620.1"/>
    </source>
</evidence>
<evidence type="ECO:0000259" key="9">
    <source>
        <dbReference type="Pfam" id="PF07715"/>
    </source>
</evidence>
<dbReference type="GO" id="GO:0009279">
    <property type="term" value="C:cell outer membrane"/>
    <property type="evidence" value="ECO:0007669"/>
    <property type="project" value="UniProtKB-SubCell"/>
</dbReference>
<dbReference type="Proteomes" id="UP000196329">
    <property type="component" value="Unassembled WGS sequence"/>
</dbReference>
<dbReference type="EMBL" id="JAQNRK010000011">
    <property type="protein sequence ID" value="MDC1794933.1"/>
    <property type="molecule type" value="Genomic_DNA"/>
</dbReference>
<dbReference type="InterPro" id="IPR023997">
    <property type="entry name" value="TonB-dep_OMP_SusC/RagA_CS"/>
</dbReference>
<reference evidence="19" key="3">
    <citation type="journal article" date="2018" name="BMC Genomics">
        <title>Whole genome sequencing and function prediction of 133 gut anaerobes isolated from chicken caecum in pure cultures.</title>
        <authorList>
            <person name="Medvecky M."/>
            <person name="Cejkova D."/>
            <person name="Polansky O."/>
            <person name="Karasova D."/>
            <person name="Kubasova T."/>
            <person name="Cizek A."/>
            <person name="Rychlik I."/>
        </authorList>
    </citation>
    <scope>NUCLEOTIDE SEQUENCE</scope>
    <source>
        <strain evidence="19">An67</strain>
    </source>
</reference>
<dbReference type="EMBL" id="CZAF01000001">
    <property type="protein sequence ID" value="CUO40620.1"/>
    <property type="molecule type" value="Genomic_DNA"/>
</dbReference>
<reference evidence="22 23" key="4">
    <citation type="journal article" date="2019" name="Nat. Med.">
        <title>A library of human gut bacterial isolates paired with longitudinal multiomics data enables mechanistic microbiome research.</title>
        <authorList>
            <person name="Poyet M."/>
            <person name="Groussin M."/>
            <person name="Gibbons S.M."/>
            <person name="Avila-Pacheco J."/>
            <person name="Jiang X."/>
            <person name="Kearney S.M."/>
            <person name="Perrotta A.R."/>
            <person name="Berdy B."/>
            <person name="Zhao S."/>
            <person name="Lieberman T.D."/>
            <person name="Swanson P.K."/>
            <person name="Smith M."/>
            <person name="Roesemann S."/>
            <person name="Alexander J.E."/>
            <person name="Rich S.A."/>
            <person name="Livny J."/>
            <person name="Vlamakis H."/>
            <person name="Clish C."/>
            <person name="Bullock K."/>
            <person name="Deik A."/>
            <person name="Scott J."/>
            <person name="Pierce K.A."/>
            <person name="Xavier R.J."/>
            <person name="Alm E.J."/>
        </authorList>
    </citation>
    <scope>NUCLEOTIDE SEQUENCE [LARGE SCALE GENOMIC DNA]</scope>
    <source>
        <strain evidence="13 25">BIOML-A11</strain>
        <strain evidence="12 23">BIOML-A42</strain>
        <strain evidence="15 24">BIOML-A5</strain>
        <strain evidence="14 22">BIOML-A6</strain>
    </source>
</reference>
<keyword evidence="2 7" id="KW-0813">Transport</keyword>
<evidence type="ECO:0000313" key="23">
    <source>
        <dbReference type="Proteomes" id="UP000432488"/>
    </source>
</evidence>
<dbReference type="PROSITE" id="PS52016">
    <property type="entry name" value="TONB_DEPENDENT_REC_3"/>
    <property type="match status" value="1"/>
</dbReference>
<evidence type="ECO:0000256" key="6">
    <source>
        <dbReference type="ARBA" id="ARBA00023237"/>
    </source>
</evidence>
<evidence type="ECO:0000313" key="19">
    <source>
        <dbReference type="EMBL" id="OUN52294.1"/>
    </source>
</evidence>
<accession>A0A139JT18</accession>
<keyword evidence="14" id="KW-0675">Receptor</keyword>
<dbReference type="EMBL" id="WCTL01000002">
    <property type="protein sequence ID" value="KAB4240281.1"/>
    <property type="molecule type" value="Genomic_DNA"/>
</dbReference>
<dbReference type="PATRIC" id="fig|820.27.peg.4141"/>
<dbReference type="InterPro" id="IPR039426">
    <property type="entry name" value="TonB-dep_rcpt-like"/>
</dbReference>
<dbReference type="NCBIfam" id="TIGR04056">
    <property type="entry name" value="OMP_RagA_SusC"/>
    <property type="match status" value="1"/>
</dbReference>
<dbReference type="InterPro" id="IPR023996">
    <property type="entry name" value="TonB-dep_OMP_SusC/RagA"/>
</dbReference>
<evidence type="ECO:0000313" key="22">
    <source>
        <dbReference type="Proteomes" id="UP000431575"/>
    </source>
</evidence>
<organism evidence="14 22">
    <name type="scientific">Bacteroides uniformis</name>
    <dbReference type="NCBI Taxonomy" id="820"/>
    <lineage>
        <taxon>Bacteria</taxon>
        <taxon>Pseudomonadati</taxon>
        <taxon>Bacteroidota</taxon>
        <taxon>Bacteroidia</taxon>
        <taxon>Bacteroidales</taxon>
        <taxon>Bacteroidaceae</taxon>
        <taxon>Bacteroides</taxon>
    </lineage>
</organism>
<dbReference type="OrthoDB" id="9768177at2"/>
<dbReference type="STRING" id="820.ERS852554_03728"/>
<name>A0A139JT18_BACUN</name>
<evidence type="ECO:0000256" key="3">
    <source>
        <dbReference type="ARBA" id="ARBA00022452"/>
    </source>
</evidence>
<dbReference type="EMBL" id="BQNL01000001">
    <property type="protein sequence ID" value="GKH13240.1"/>
    <property type="molecule type" value="Genomic_DNA"/>
</dbReference>
<evidence type="ECO:0000313" key="18">
    <source>
        <dbReference type="EMBL" id="MDC1854666.1"/>
    </source>
</evidence>
<evidence type="ECO:0000256" key="7">
    <source>
        <dbReference type="PROSITE-ProRule" id="PRU01360"/>
    </source>
</evidence>
<evidence type="ECO:0000313" key="13">
    <source>
        <dbReference type="EMBL" id="KAB4212237.1"/>
    </source>
</evidence>
<evidence type="ECO:0000256" key="1">
    <source>
        <dbReference type="ARBA" id="ARBA00004571"/>
    </source>
</evidence>
<dbReference type="EMBL" id="WCTR01000007">
    <property type="protein sequence ID" value="KAB4212237.1"/>
    <property type="molecule type" value="Genomic_DNA"/>
</dbReference>
<dbReference type="InterPro" id="IPR008969">
    <property type="entry name" value="CarboxyPept-like_regulatory"/>
</dbReference>
<evidence type="ECO:0000256" key="4">
    <source>
        <dbReference type="ARBA" id="ARBA00022692"/>
    </source>
</evidence>
<dbReference type="Gene3D" id="2.170.130.10">
    <property type="entry name" value="TonB-dependent receptor, plug domain"/>
    <property type="match status" value="1"/>
</dbReference>
<dbReference type="NCBIfam" id="TIGR04057">
    <property type="entry name" value="SusC_RagA_signa"/>
    <property type="match status" value="1"/>
</dbReference>
<dbReference type="SUPFAM" id="SSF56935">
    <property type="entry name" value="Porins"/>
    <property type="match status" value="1"/>
</dbReference>
<dbReference type="EMBL" id="WCTM01000017">
    <property type="protein sequence ID" value="KAB4237484.1"/>
    <property type="molecule type" value="Genomic_DNA"/>
</dbReference>
<evidence type="ECO:0000256" key="5">
    <source>
        <dbReference type="ARBA" id="ARBA00023136"/>
    </source>
</evidence>
<evidence type="ECO:0000256" key="2">
    <source>
        <dbReference type="ARBA" id="ARBA00022448"/>
    </source>
</evidence>
<evidence type="ECO:0000313" key="12">
    <source>
        <dbReference type="EMBL" id="KAB4089813.1"/>
    </source>
</evidence>
<dbReference type="InterPro" id="IPR012910">
    <property type="entry name" value="Plug_dom"/>
</dbReference>
<evidence type="ECO:0000256" key="8">
    <source>
        <dbReference type="SAM" id="SignalP"/>
    </source>
</evidence>
<evidence type="ECO:0000313" key="24">
    <source>
        <dbReference type="Proteomes" id="UP000462376"/>
    </source>
</evidence>
<evidence type="ECO:0000313" key="25">
    <source>
        <dbReference type="Proteomes" id="UP000466952"/>
    </source>
</evidence>
<keyword evidence="3 7" id="KW-1134">Transmembrane beta strand</keyword>
<protein>
    <submittedName>
        <fullName evidence="11">SusC/RagA family TonB-linked outer membrane protein</fullName>
    </submittedName>
    <submittedName>
        <fullName evidence="14">TonB-dependent receptor</fullName>
    </submittedName>
</protein>
<reference evidence="10 20" key="1">
    <citation type="submission" date="2015-09" db="EMBL/GenBank/DDBJ databases">
        <authorList>
            <consortium name="Pathogen Informatics"/>
        </authorList>
    </citation>
    <scope>NUCLEOTIDE SEQUENCE [LARGE SCALE GENOMIC DNA]</scope>
    <source>
        <strain evidence="10 20">2789STDY5834847</strain>
    </source>
</reference>
<gene>
    <name evidence="19" type="ORF">B5G17_17900</name>
    <name evidence="11" type="ORF">CE91St12_14500</name>
    <name evidence="10" type="ORF">ERS852462_00321</name>
    <name evidence="14" type="ORF">GAP41_19835</name>
    <name evidence="15" type="ORF">GAP47_03780</name>
    <name evidence="13" type="ORF">GAP55_10875</name>
    <name evidence="12" type="ORF">GAQ56_14590</name>
    <name evidence="17" type="ORF">POY73_12425</name>
    <name evidence="16" type="ORF">POY80_08640</name>
    <name evidence="18" type="ORF">POZ22_07725</name>
</gene>
<feature type="signal peptide" evidence="8">
    <location>
        <begin position="1"/>
        <end position="19"/>
    </location>
</feature>
<dbReference type="RefSeq" id="WP_005838296.1">
    <property type="nucleotide sequence ID" value="NZ_BQNL01000001.1"/>
</dbReference>
<evidence type="ECO:0000313" key="14">
    <source>
        <dbReference type="EMBL" id="KAB4237484.1"/>
    </source>
</evidence>
<dbReference type="Proteomes" id="UP000462376">
    <property type="component" value="Unassembled WGS sequence"/>
</dbReference>
<dbReference type="SUPFAM" id="SSF49464">
    <property type="entry name" value="Carboxypeptidase regulatory domain-like"/>
    <property type="match status" value="1"/>
</dbReference>
<dbReference type="InterPro" id="IPR037066">
    <property type="entry name" value="Plug_dom_sf"/>
</dbReference>
<dbReference type="Proteomes" id="UP000432488">
    <property type="component" value="Unassembled WGS sequence"/>
</dbReference>
<dbReference type="Proteomes" id="UP001214113">
    <property type="component" value="Unassembled WGS sequence"/>
</dbReference>
<dbReference type="Proteomes" id="UP000466952">
    <property type="component" value="Unassembled WGS sequence"/>
</dbReference>
<keyword evidence="4 7" id="KW-0812">Transmembrane</keyword>
<dbReference type="Proteomes" id="UP000095614">
    <property type="component" value="Unassembled WGS sequence"/>
</dbReference>
<sequence length="1016" mass="112767">MKKQILLLCLALISLCGYAQQITVKGVVTSATDQQPLIGTTVQVKGTGTGTITGIDGDYTLPNVDKNAVLVFSSIGFESQEIAVGGRTTINVVLKEAAELLDEVVVIGYGAVKKSDLTSSIATVKGDEITETVTGNAMDALQGKVNGVQVTSGGGPGATPKVLIRGVTTVNGTNPLYVVDGMPVGDNINFLNSNDIASMEVLKDASAAAIYGTRASNGVILITTKKGKTGKARINWNSSVGFQTVAKPNIAGAAEYKEVFNTRYTNDGLSSIWNDTGATTNPGGTDWWDTVVNKTALVQNHSLSVAGGSEQFVYNFSVGYYRNNSQFDVGYWDKINIRLNTEYTFNKYVKLGVDIAPRVESWDDTPNQFSAAMAMDPTTPVFRPQDQWEDNEYNNYQRSYNNQEWNPAGSIARSNAHSRELGAILNTYLQVNPIEKLTLRTQFGANAHYRRSDSFVPKFNMDPLEKQDLNEITRRNQEWFDWNWTNTATYMDTFAEKHNLNVMAGFTAERFAWYNTQARRDNVPNNLDQMQEVNAGQQGTDEANGETTYNTLVSFLGRVMYNYDNRYYISASLRADGSSRFPKGSKYALFPSVSASWRVISEAFMQDQDIFSDLKLRGGWGRVGNQNINNNATLTLLSETQYYYGNTLANGYFVSTVGNNQLKWETVEDWNVGVDMSFLDSRLGVTFEYFQKKSIDMLYQKQNILSLGYDNWNSQIWMNIGSMQARGWEVGLTWRDEIGKDFSYDLGLNLSAVRNKAIKFSGDGPINVGGFNSDQIIRNEDGGFISRFYGYVADGLFQNWEEVYAHTDEHGTLIQPNAKPGDIRFKDRDHNGVLDANDKDYIGNPYPDLMMGLNIGMRYKNIDFAANFYGTFGNDIYNVTKGRYSGSGGQNVWAGTLEKAWHGEGTGNDIPRLSSNDLNLNYSRVSSFYVEDGSYLRCKLLQIGYTLPKKWVGGADLRLSFSAQNPFTITGYSGMDPERPMVDGTTDSSGSAINTGIDNVAYPNPRTFLFGIDFKF</sequence>
<evidence type="ECO:0000313" key="17">
    <source>
        <dbReference type="EMBL" id="MDC1794933.1"/>
    </source>
</evidence>
<reference evidence="16 26" key="6">
    <citation type="submission" date="2022-10" db="EMBL/GenBank/DDBJ databases">
        <title>Human gut microbiome strain richness.</title>
        <authorList>
            <person name="Chen-Liaw A."/>
        </authorList>
    </citation>
    <scope>NUCLEOTIDE SEQUENCE</scope>
    <source>
        <strain evidence="16">A1_m1001262Bd0_191120</strain>
        <strain evidence="18">BSD2780061687st1_G10_BSD2780061687b_171204</strain>
        <strain evidence="17 26">D53st1_B1_D53t1_180928</strain>
    </source>
</reference>
<dbReference type="Pfam" id="PF13715">
    <property type="entry name" value="CarbopepD_reg_2"/>
    <property type="match status" value="1"/>
</dbReference>
<reference evidence="11" key="5">
    <citation type="submission" date="2022-01" db="EMBL/GenBank/DDBJ databases">
        <title>Novel bile acid biosynthetic pathways are enriched in the microbiome of centenarians.</title>
        <authorList>
            <person name="Sato Y."/>
            <person name="Atarashi K."/>
            <person name="Plichta R.D."/>
            <person name="Arai Y."/>
            <person name="Sasajima S."/>
            <person name="Kearney M.S."/>
            <person name="Suda W."/>
            <person name="Takeshita K."/>
            <person name="Sasaki T."/>
            <person name="Okamoto S."/>
            <person name="Skelly N.A."/>
            <person name="Okamura Y."/>
            <person name="Vlamakis H."/>
            <person name="Li Y."/>
            <person name="Tanoue T."/>
            <person name="Takei H."/>
            <person name="Nittono H."/>
            <person name="Narushima S."/>
            <person name="Irie J."/>
            <person name="Itoh H."/>
            <person name="Moriya K."/>
            <person name="Sugiura Y."/>
            <person name="Suematsu M."/>
            <person name="Moritoki N."/>
            <person name="Shibata S."/>
            <person name="Littman R.D."/>
            <person name="Fischbach A.M."/>
            <person name="Uwamino Y."/>
            <person name="Inoue T."/>
            <person name="Honda A."/>
            <person name="Hattori M."/>
            <person name="Murai T."/>
            <person name="Xavier J.R."/>
            <person name="Hirose N."/>
            <person name="Honda K."/>
        </authorList>
    </citation>
    <scope>NUCLEOTIDE SEQUENCE</scope>
    <source>
        <strain evidence="11">CE91-St12</strain>
    </source>
</reference>
<evidence type="ECO:0000313" key="16">
    <source>
        <dbReference type="EMBL" id="MDC1752507.1"/>
    </source>
</evidence>
<evidence type="ECO:0000313" key="21">
    <source>
        <dbReference type="Proteomes" id="UP000196329"/>
    </source>
</evidence>
<evidence type="ECO:0000313" key="26">
    <source>
        <dbReference type="Proteomes" id="UP001215818"/>
    </source>
</evidence>
<reference evidence="21" key="2">
    <citation type="submission" date="2017-04" db="EMBL/GenBank/DDBJ databases">
        <title>Function of individual gut microbiota members based on whole genome sequencing of pure cultures obtained from chicken caecum.</title>
        <authorList>
            <person name="Medvecky M."/>
            <person name="Cejkova D."/>
            <person name="Polansky O."/>
            <person name="Karasova D."/>
            <person name="Kubasova T."/>
            <person name="Cizek A."/>
            <person name="Rychlik I."/>
        </authorList>
    </citation>
    <scope>NUCLEOTIDE SEQUENCE [LARGE SCALE GENOMIC DNA]</scope>
    <source>
        <strain evidence="21">An67</strain>
    </source>
</reference>
<dbReference type="Proteomes" id="UP001215818">
    <property type="component" value="Unassembled WGS sequence"/>
</dbReference>
<evidence type="ECO:0000313" key="11">
    <source>
        <dbReference type="EMBL" id="GKH13240.1"/>
    </source>
</evidence>
<dbReference type="Pfam" id="PF07715">
    <property type="entry name" value="Plug"/>
    <property type="match status" value="1"/>
</dbReference>
<dbReference type="EMBL" id="JAQNSB010000009">
    <property type="protein sequence ID" value="MDC1854666.1"/>
    <property type="molecule type" value="Genomic_DNA"/>
</dbReference>